<feature type="domain" description="SET" evidence="12">
    <location>
        <begin position="126"/>
        <end position="243"/>
    </location>
</feature>
<evidence type="ECO:0000313" key="15">
    <source>
        <dbReference type="Proteomes" id="UP000887565"/>
    </source>
</evidence>
<keyword evidence="8" id="KW-0156">Chromatin regulator</keyword>
<keyword evidence="2" id="KW-0489">Methyltransferase</keyword>
<dbReference type="Pfam" id="PF00856">
    <property type="entry name" value="SET"/>
    <property type="match status" value="1"/>
</dbReference>
<evidence type="ECO:0000256" key="9">
    <source>
        <dbReference type="ARBA" id="ARBA00023242"/>
    </source>
</evidence>
<dbReference type="OMA" id="RCICGVY"/>
<dbReference type="SMART" id="SM00249">
    <property type="entry name" value="PHD"/>
    <property type="match status" value="1"/>
</dbReference>
<feature type="domain" description="BAH" evidence="13">
    <location>
        <begin position="566"/>
        <end position="688"/>
    </location>
</feature>
<dbReference type="PROSITE" id="PS50016">
    <property type="entry name" value="ZF_PHD_2"/>
    <property type="match status" value="1"/>
</dbReference>
<dbReference type="SMART" id="SM00570">
    <property type="entry name" value="AWS"/>
    <property type="match status" value="1"/>
</dbReference>
<keyword evidence="7" id="KW-0862">Zinc</keyword>
<dbReference type="GO" id="GO:0003682">
    <property type="term" value="F:chromatin binding"/>
    <property type="evidence" value="ECO:0007669"/>
    <property type="project" value="InterPro"/>
</dbReference>
<organism evidence="15 16">
    <name type="scientific">Romanomermis culicivorax</name>
    <name type="common">Nematode worm</name>
    <dbReference type="NCBI Taxonomy" id="13658"/>
    <lineage>
        <taxon>Eukaryota</taxon>
        <taxon>Metazoa</taxon>
        <taxon>Ecdysozoa</taxon>
        <taxon>Nematoda</taxon>
        <taxon>Enoplea</taxon>
        <taxon>Dorylaimia</taxon>
        <taxon>Mermithida</taxon>
        <taxon>Mermithoidea</taxon>
        <taxon>Mermithidae</taxon>
        <taxon>Romanomermis</taxon>
    </lineage>
</organism>
<evidence type="ECO:0000256" key="3">
    <source>
        <dbReference type="ARBA" id="ARBA00022679"/>
    </source>
</evidence>
<evidence type="ECO:0000259" key="12">
    <source>
        <dbReference type="PROSITE" id="PS50280"/>
    </source>
</evidence>
<dbReference type="InterPro" id="IPR006560">
    <property type="entry name" value="AWS_dom"/>
</dbReference>
<dbReference type="InterPro" id="IPR019787">
    <property type="entry name" value="Znf_PHD-finger"/>
</dbReference>
<keyword evidence="6 10" id="KW-0863">Zinc-finger</keyword>
<dbReference type="InterPro" id="IPR011011">
    <property type="entry name" value="Znf_FYVE_PHD"/>
</dbReference>
<name>A0A915KGG2_ROMCU</name>
<dbReference type="GO" id="GO:0032259">
    <property type="term" value="P:methylation"/>
    <property type="evidence" value="ECO:0007669"/>
    <property type="project" value="UniProtKB-KW"/>
</dbReference>
<keyword evidence="5" id="KW-0479">Metal-binding</keyword>
<sequence>MSIDEDRPTFTSPFSPKHCFIKNLNSGSHFQLPYDLWWQFVYQKNFTCRNPSTNYKRIRNNIYVDSANKMASAPGCQPCACKTSPSGSTCGENCLNRVMFTECTPGVCPCGENCSNRRFQKRQWAPALDKFWTGTGKGFGVRTNEVIKNGSFICEYLGEVVNWETFAERTRTWYRDCDRHYALNLDSGWVIDGYRSGSVARFINHSCQPNCEVQKWVVNGQYRMGIFAVVDIQAGQELTYNYNFQSFSRTGPEKCLCRSEKCSGAVGLSWPNRRGRPSFLLRNYRKILGRKSRNIGAKKNPIKMDFLRQFLLEKCRLSAKFRNFNDETILKGFSLNIPENCTQFNPNFVDILQKILSNRPADNLMQQLTKYLLDLYYSKNEDSPLLEKIYQDSRPLVGEYDPDRVNLDLDLWSKNRTPDTDKVRCLCGSFEDDGEMVQCDACFYWLHSDCLKLKSSNFSSGGGLDENFACNFCRAIDSTKNESRDVMEKCIRKQFCDIILEPQPDFKLPKCTYYKALMCGDLQIRLGDCVYLRRDVSEIQKRLLNDLNEECVVKHSKNSRQIKSHESNFIHELLIKKNQTFLRKDLRIMRVERLFMGPRNVRFMFGSYFAHHYETFCEPNRRFYKNEVFVTPLYDTWPLVSSVVGRCLVLDPATYCKGRPLFPAYDERDVFVCEYRVDKSQRLFDKSSSTKCGGRLQVNCQSFIFRNFENKLKICRNFTPFDDQLRNKNKTKIAATKIALSNEQIEKLSKFGKRIRLDQQIARIKNM</sequence>
<dbReference type="Pfam" id="PF20826">
    <property type="entry name" value="PHD_5"/>
    <property type="match status" value="1"/>
</dbReference>
<evidence type="ECO:0000256" key="4">
    <source>
        <dbReference type="ARBA" id="ARBA00022691"/>
    </source>
</evidence>
<feature type="domain" description="PHD-type" evidence="11">
    <location>
        <begin position="422"/>
        <end position="476"/>
    </location>
</feature>
<evidence type="ECO:0000256" key="10">
    <source>
        <dbReference type="PROSITE-ProRule" id="PRU00146"/>
    </source>
</evidence>
<dbReference type="SMART" id="SM00317">
    <property type="entry name" value="SET"/>
    <property type="match status" value="1"/>
</dbReference>
<evidence type="ECO:0000256" key="1">
    <source>
        <dbReference type="ARBA" id="ARBA00004123"/>
    </source>
</evidence>
<comment type="subcellular location">
    <subcellularLocation>
        <location evidence="1">Nucleus</location>
    </subcellularLocation>
</comment>
<dbReference type="Gene3D" id="3.30.40.10">
    <property type="entry name" value="Zinc/RING finger domain, C3HC4 (zinc finger)"/>
    <property type="match status" value="1"/>
</dbReference>
<evidence type="ECO:0000259" key="11">
    <source>
        <dbReference type="PROSITE" id="PS50016"/>
    </source>
</evidence>
<dbReference type="InterPro" id="IPR043151">
    <property type="entry name" value="BAH_sf"/>
</dbReference>
<keyword evidence="4" id="KW-0949">S-adenosyl-L-methionine</keyword>
<dbReference type="Proteomes" id="UP000887565">
    <property type="component" value="Unplaced"/>
</dbReference>
<dbReference type="PANTHER" id="PTHR46147">
    <property type="entry name" value="HISTONE-LYSINE N-METHYLTRANSFERASE ASH1"/>
    <property type="match status" value="1"/>
</dbReference>
<protein>
    <submittedName>
        <fullName evidence="16">Histone-lysine N-methyltransferase</fullName>
    </submittedName>
</protein>
<feature type="domain" description="AWS" evidence="14">
    <location>
        <begin position="74"/>
        <end position="123"/>
    </location>
</feature>
<dbReference type="WBParaSite" id="nRc.2.0.1.t37470-RA">
    <property type="protein sequence ID" value="nRc.2.0.1.t37470-RA"/>
    <property type="gene ID" value="nRc.2.0.1.g37470"/>
</dbReference>
<dbReference type="GO" id="GO:0005654">
    <property type="term" value="C:nucleoplasm"/>
    <property type="evidence" value="ECO:0007669"/>
    <property type="project" value="TreeGrafter"/>
</dbReference>
<dbReference type="InterPro" id="IPR001214">
    <property type="entry name" value="SET_dom"/>
</dbReference>
<dbReference type="InterPro" id="IPR019786">
    <property type="entry name" value="Zinc_finger_PHD-type_CS"/>
</dbReference>
<evidence type="ECO:0000256" key="5">
    <source>
        <dbReference type="ARBA" id="ARBA00022723"/>
    </source>
</evidence>
<dbReference type="PROSITE" id="PS50280">
    <property type="entry name" value="SET"/>
    <property type="match status" value="1"/>
</dbReference>
<dbReference type="GO" id="GO:0008270">
    <property type="term" value="F:zinc ion binding"/>
    <property type="evidence" value="ECO:0007669"/>
    <property type="project" value="UniProtKB-KW"/>
</dbReference>
<dbReference type="PROSITE" id="PS01359">
    <property type="entry name" value="ZF_PHD_1"/>
    <property type="match status" value="1"/>
</dbReference>
<dbReference type="PROSITE" id="PS51215">
    <property type="entry name" value="AWS"/>
    <property type="match status" value="1"/>
</dbReference>
<dbReference type="Pfam" id="PF01426">
    <property type="entry name" value="BAH"/>
    <property type="match status" value="1"/>
</dbReference>
<evidence type="ECO:0000313" key="16">
    <source>
        <dbReference type="WBParaSite" id="nRc.2.0.1.t37470-RA"/>
    </source>
</evidence>
<dbReference type="InterPro" id="IPR001965">
    <property type="entry name" value="Znf_PHD"/>
</dbReference>
<evidence type="ECO:0000256" key="8">
    <source>
        <dbReference type="ARBA" id="ARBA00022853"/>
    </source>
</evidence>
<dbReference type="InterPro" id="IPR046341">
    <property type="entry name" value="SET_dom_sf"/>
</dbReference>
<keyword evidence="15" id="KW-1185">Reference proteome</keyword>
<evidence type="ECO:0000259" key="13">
    <source>
        <dbReference type="PROSITE" id="PS51038"/>
    </source>
</evidence>
<evidence type="ECO:0000256" key="2">
    <source>
        <dbReference type="ARBA" id="ARBA00022603"/>
    </source>
</evidence>
<dbReference type="InterPro" id="IPR001025">
    <property type="entry name" value="BAH_dom"/>
</dbReference>
<proteinExistence type="predicted"/>
<reference evidence="16" key="1">
    <citation type="submission" date="2022-11" db="UniProtKB">
        <authorList>
            <consortium name="WormBaseParasite"/>
        </authorList>
    </citation>
    <scope>IDENTIFICATION</scope>
</reference>
<dbReference type="AlphaFoldDB" id="A0A915KGG2"/>
<dbReference type="GO" id="GO:0042800">
    <property type="term" value="F:histone H3K4 methyltransferase activity"/>
    <property type="evidence" value="ECO:0007669"/>
    <property type="project" value="TreeGrafter"/>
</dbReference>
<dbReference type="SMART" id="SM00439">
    <property type="entry name" value="BAH"/>
    <property type="match status" value="1"/>
</dbReference>
<evidence type="ECO:0000256" key="6">
    <source>
        <dbReference type="ARBA" id="ARBA00022771"/>
    </source>
</evidence>
<dbReference type="Gene3D" id="2.30.30.490">
    <property type="match status" value="1"/>
</dbReference>
<dbReference type="SUPFAM" id="SSF82199">
    <property type="entry name" value="SET domain"/>
    <property type="match status" value="1"/>
</dbReference>
<dbReference type="GO" id="GO:0006355">
    <property type="term" value="P:regulation of DNA-templated transcription"/>
    <property type="evidence" value="ECO:0007669"/>
    <property type="project" value="TreeGrafter"/>
</dbReference>
<evidence type="ECO:0000259" key="14">
    <source>
        <dbReference type="PROSITE" id="PS51215"/>
    </source>
</evidence>
<dbReference type="InterPro" id="IPR013083">
    <property type="entry name" value="Znf_RING/FYVE/PHD"/>
</dbReference>
<dbReference type="SUPFAM" id="SSF57903">
    <property type="entry name" value="FYVE/PHD zinc finger"/>
    <property type="match status" value="1"/>
</dbReference>
<keyword evidence="9" id="KW-0539">Nucleus</keyword>
<accession>A0A915KGG2</accession>
<dbReference type="PANTHER" id="PTHR46147:SF3">
    <property type="entry name" value="HISTONE-LYSINE N-METHYLTRANSFERASE ASH1"/>
    <property type="match status" value="1"/>
</dbReference>
<dbReference type="Pfam" id="PF17907">
    <property type="entry name" value="AWS"/>
    <property type="match status" value="1"/>
</dbReference>
<dbReference type="PROSITE" id="PS51038">
    <property type="entry name" value="BAH"/>
    <property type="match status" value="1"/>
</dbReference>
<evidence type="ECO:0000256" key="7">
    <source>
        <dbReference type="ARBA" id="ARBA00022833"/>
    </source>
</evidence>
<keyword evidence="3" id="KW-0808">Transferase</keyword>
<dbReference type="Gene3D" id="2.170.270.10">
    <property type="entry name" value="SET domain"/>
    <property type="match status" value="1"/>
</dbReference>